<dbReference type="OrthoDB" id="9924545at2"/>
<protein>
    <submittedName>
        <fullName evidence="1">Uncharacterized protein</fullName>
    </submittedName>
</protein>
<sequence>MNLKKESCPSKVKNTKCDCKLICQELYGKEARRLRKEAHEAPPETREKKHREWQLFVGKYSKHL</sequence>
<name>A0A5D4SA45_9BACI</name>
<dbReference type="AlphaFoldDB" id="A0A5D4SA45"/>
<dbReference type="Proteomes" id="UP000322524">
    <property type="component" value="Unassembled WGS sequence"/>
</dbReference>
<reference evidence="1 2" key="1">
    <citation type="submission" date="2019-08" db="EMBL/GenBank/DDBJ databases">
        <title>Bacillus genomes from the desert of Cuatro Cienegas, Coahuila.</title>
        <authorList>
            <person name="Olmedo-Alvarez G."/>
        </authorList>
    </citation>
    <scope>NUCLEOTIDE SEQUENCE [LARGE SCALE GENOMIC DNA]</scope>
    <source>
        <strain evidence="1 2">CH28_1T</strain>
    </source>
</reference>
<accession>A0A5D4SA45</accession>
<proteinExistence type="predicted"/>
<evidence type="ECO:0000313" key="2">
    <source>
        <dbReference type="Proteomes" id="UP000322524"/>
    </source>
</evidence>
<gene>
    <name evidence="1" type="ORF">FZC76_21675</name>
</gene>
<dbReference type="RefSeq" id="WP_148990189.1">
    <property type="nucleotide sequence ID" value="NZ_VTEV01000015.1"/>
</dbReference>
<comment type="caution">
    <text evidence="1">The sequence shown here is derived from an EMBL/GenBank/DDBJ whole genome shotgun (WGS) entry which is preliminary data.</text>
</comment>
<dbReference type="EMBL" id="VTEV01000015">
    <property type="protein sequence ID" value="TYS60483.1"/>
    <property type="molecule type" value="Genomic_DNA"/>
</dbReference>
<organism evidence="1 2">
    <name type="scientific">Sutcliffiella horikoshii</name>
    <dbReference type="NCBI Taxonomy" id="79883"/>
    <lineage>
        <taxon>Bacteria</taxon>
        <taxon>Bacillati</taxon>
        <taxon>Bacillota</taxon>
        <taxon>Bacilli</taxon>
        <taxon>Bacillales</taxon>
        <taxon>Bacillaceae</taxon>
        <taxon>Sutcliffiella</taxon>
    </lineage>
</organism>
<evidence type="ECO:0000313" key="1">
    <source>
        <dbReference type="EMBL" id="TYS60483.1"/>
    </source>
</evidence>